<evidence type="ECO:0000256" key="6">
    <source>
        <dbReference type="ARBA" id="ARBA00023136"/>
    </source>
</evidence>
<reference evidence="9 10" key="1">
    <citation type="submission" date="2024-05" db="EMBL/GenBank/DDBJ databases">
        <title>A draft genome resource for the thread blight pathogen Marasmius tenuissimus strain MS-2.</title>
        <authorList>
            <person name="Yulfo-Soto G.E."/>
            <person name="Baruah I.K."/>
            <person name="Amoako-Attah I."/>
            <person name="Bukari Y."/>
            <person name="Meinhardt L.W."/>
            <person name="Bailey B.A."/>
            <person name="Cohen S.P."/>
        </authorList>
    </citation>
    <scope>NUCLEOTIDE SEQUENCE [LARGE SCALE GENOMIC DNA]</scope>
    <source>
        <strain evidence="9 10">MS-2</strain>
    </source>
</reference>
<feature type="compositionally biased region" description="Basic and acidic residues" evidence="8">
    <location>
        <begin position="285"/>
        <end position="325"/>
    </location>
</feature>
<feature type="transmembrane region" description="Helical" evidence="7">
    <location>
        <begin position="486"/>
        <end position="517"/>
    </location>
</feature>
<protein>
    <recommendedName>
        <fullName evidence="7">Phosphate transporter</fullName>
    </recommendedName>
</protein>
<feature type="transmembrane region" description="Helical" evidence="7">
    <location>
        <begin position="191"/>
        <end position="209"/>
    </location>
</feature>
<keyword evidence="3 7" id="KW-0592">Phosphate transport</keyword>
<comment type="caution">
    <text evidence="9">The sequence shown here is derived from an EMBL/GenBank/DDBJ whole genome shotgun (WGS) entry which is preliminary data.</text>
</comment>
<keyword evidence="2 7" id="KW-0813">Transport</keyword>
<evidence type="ECO:0000256" key="1">
    <source>
        <dbReference type="ARBA" id="ARBA00004141"/>
    </source>
</evidence>
<comment type="subcellular location">
    <subcellularLocation>
        <location evidence="1 7">Membrane</location>
        <topology evidence="1 7">Multi-pass membrane protein</topology>
    </subcellularLocation>
</comment>
<feature type="transmembrane region" description="Helical" evidence="7">
    <location>
        <begin position="86"/>
        <end position="105"/>
    </location>
</feature>
<evidence type="ECO:0000256" key="3">
    <source>
        <dbReference type="ARBA" id="ARBA00022592"/>
    </source>
</evidence>
<dbReference type="PANTHER" id="PTHR11101:SF80">
    <property type="entry name" value="PHOSPHATE TRANSPORTER"/>
    <property type="match status" value="1"/>
</dbReference>
<dbReference type="PANTHER" id="PTHR11101">
    <property type="entry name" value="PHOSPHATE TRANSPORTER"/>
    <property type="match status" value="1"/>
</dbReference>
<evidence type="ECO:0000313" key="10">
    <source>
        <dbReference type="Proteomes" id="UP001437256"/>
    </source>
</evidence>
<sequence>MPVLHQWDYLFAFGVIFAGLDAFMIGANDVANSFATSVSSKSLTLRQACIAAAIFEFLGGVLVGARVAETIKSGIISSSIFQDNAGVQLLAFVCALVSSSVWLTIATRNSWAVSTTYSIVSAVAGVGVAVGGPNAPNWGWNGGKGLATIFAGLGIAPAISAGFGSAVYLLIKFVVLWREDPTRWALLTSPFFFFLVGSICTMSIIYKGAPSLNLKSLPDSTLAAAVVGSGAVIALLSLLFWAPFVHAKVVKKDYTIRWYHFFMGPLLWNRPAPEDAGSRSAVPDYRIREERGEVPTKEESSDTDSEKAKEPETREPEVKNDSKLAEVEDPHPIVGAWAEPKNLWIIARYKTVPFITKALTHGTSVDIHALQSGESDRLKKVHERAKQYPNDTEHLYSFMQVISACTASFAHGANDLSNAIGPFSVIYHVWSTGTIAGKSANVPIWTLVYGATLLVIGLATYGYNIMSVLGNRITLHSPSRGFSMELGAAITVILASNFGLPVSTTMCITGATIGVALCNGDIKAVNWRAIAWIYMGWILTIPIAAILAGCVMGIILNAPRF</sequence>
<keyword evidence="6 7" id="KW-0472">Membrane</keyword>
<keyword evidence="10" id="KW-1185">Reference proteome</keyword>
<keyword evidence="5 7" id="KW-1133">Transmembrane helix</keyword>
<feature type="transmembrane region" description="Helical" evidence="7">
    <location>
        <begin position="529"/>
        <end position="556"/>
    </location>
</feature>
<proteinExistence type="inferred from homology"/>
<comment type="similarity">
    <text evidence="7">Belongs to the inorganic phosphate transporter (PiT) (TC 2.A.20) family.</text>
</comment>
<evidence type="ECO:0000256" key="2">
    <source>
        <dbReference type="ARBA" id="ARBA00022448"/>
    </source>
</evidence>
<evidence type="ECO:0000256" key="8">
    <source>
        <dbReference type="SAM" id="MobiDB-lite"/>
    </source>
</evidence>
<feature type="transmembrane region" description="Helical" evidence="7">
    <location>
        <begin position="45"/>
        <end position="65"/>
    </location>
</feature>
<evidence type="ECO:0000256" key="5">
    <source>
        <dbReference type="ARBA" id="ARBA00022989"/>
    </source>
</evidence>
<evidence type="ECO:0000256" key="7">
    <source>
        <dbReference type="RuleBase" id="RU363058"/>
    </source>
</evidence>
<evidence type="ECO:0000256" key="4">
    <source>
        <dbReference type="ARBA" id="ARBA00022692"/>
    </source>
</evidence>
<dbReference type="EMBL" id="JBBXMP010000004">
    <property type="protein sequence ID" value="KAL0071244.1"/>
    <property type="molecule type" value="Genomic_DNA"/>
</dbReference>
<keyword evidence="4 7" id="KW-0812">Transmembrane</keyword>
<feature type="transmembrane region" description="Helical" evidence="7">
    <location>
        <begin position="444"/>
        <end position="465"/>
    </location>
</feature>
<feature type="transmembrane region" description="Helical" evidence="7">
    <location>
        <begin position="7"/>
        <end position="25"/>
    </location>
</feature>
<feature type="transmembrane region" description="Helical" evidence="7">
    <location>
        <begin position="111"/>
        <end position="133"/>
    </location>
</feature>
<comment type="function">
    <text evidence="7">Sodium-phosphate symporter.</text>
</comment>
<organism evidence="9 10">
    <name type="scientific">Marasmius tenuissimus</name>
    <dbReference type="NCBI Taxonomy" id="585030"/>
    <lineage>
        <taxon>Eukaryota</taxon>
        <taxon>Fungi</taxon>
        <taxon>Dikarya</taxon>
        <taxon>Basidiomycota</taxon>
        <taxon>Agaricomycotina</taxon>
        <taxon>Agaricomycetes</taxon>
        <taxon>Agaricomycetidae</taxon>
        <taxon>Agaricales</taxon>
        <taxon>Marasmiineae</taxon>
        <taxon>Marasmiaceae</taxon>
        <taxon>Marasmius</taxon>
    </lineage>
</organism>
<name>A0ABR3AE51_9AGAR</name>
<dbReference type="InterPro" id="IPR001204">
    <property type="entry name" value="Phos_transporter"/>
</dbReference>
<feature type="transmembrane region" description="Helical" evidence="7">
    <location>
        <begin position="145"/>
        <end position="171"/>
    </location>
</feature>
<feature type="transmembrane region" description="Helical" evidence="7">
    <location>
        <begin position="221"/>
        <end position="242"/>
    </location>
</feature>
<gene>
    <name evidence="9" type="ORF">AAF712_001810</name>
</gene>
<accession>A0ABR3AE51</accession>
<dbReference type="Pfam" id="PF01384">
    <property type="entry name" value="PHO4"/>
    <property type="match status" value="1"/>
</dbReference>
<evidence type="ECO:0000313" key="9">
    <source>
        <dbReference type="EMBL" id="KAL0071244.1"/>
    </source>
</evidence>
<feature type="region of interest" description="Disordered" evidence="8">
    <location>
        <begin position="274"/>
        <end position="325"/>
    </location>
</feature>
<dbReference type="Proteomes" id="UP001437256">
    <property type="component" value="Unassembled WGS sequence"/>
</dbReference>